<reference evidence="1 2" key="1">
    <citation type="submission" date="2015-10" db="EMBL/GenBank/DDBJ databases">
        <title>Mycobacterium gordonae draft genome assembly.</title>
        <authorList>
            <person name="Ustinova V."/>
            <person name="Smirnova T."/>
            <person name="Blagodatskikh K."/>
            <person name="Varlamov D."/>
            <person name="Larionova E."/>
            <person name="Chernousova L."/>
        </authorList>
    </citation>
    <scope>NUCLEOTIDE SEQUENCE [LARGE SCALE GENOMIC DNA]</scope>
    <source>
        <strain evidence="1 2">CTRI 14-8773</strain>
    </source>
</reference>
<dbReference type="InterPro" id="IPR023393">
    <property type="entry name" value="START-like_dom_sf"/>
</dbReference>
<comment type="caution">
    <text evidence="1">The sequence shown here is derived from an EMBL/GenBank/DDBJ whole genome shotgun (WGS) entry which is preliminary data.</text>
</comment>
<evidence type="ECO:0008006" key="3">
    <source>
        <dbReference type="Google" id="ProtNLM"/>
    </source>
</evidence>
<dbReference type="STRING" id="1778.A9W97_05085"/>
<protein>
    <recommendedName>
        <fullName evidence="3">SRPBCC family protein</fullName>
    </recommendedName>
</protein>
<name>A0A0Q2XBG4_MYCGO</name>
<organism evidence="1 2">
    <name type="scientific">Mycobacterium gordonae</name>
    <dbReference type="NCBI Taxonomy" id="1778"/>
    <lineage>
        <taxon>Bacteria</taxon>
        <taxon>Bacillati</taxon>
        <taxon>Actinomycetota</taxon>
        <taxon>Actinomycetes</taxon>
        <taxon>Mycobacteriales</taxon>
        <taxon>Mycobacteriaceae</taxon>
        <taxon>Mycobacterium</taxon>
    </lineage>
</organism>
<gene>
    <name evidence="1" type="ORF">AO501_12200</name>
</gene>
<accession>A0A0Q2XBG4</accession>
<evidence type="ECO:0000313" key="2">
    <source>
        <dbReference type="Proteomes" id="UP000051677"/>
    </source>
</evidence>
<proteinExistence type="predicted"/>
<dbReference type="OrthoDB" id="4724764at2"/>
<dbReference type="EMBL" id="LKTM01000190">
    <property type="protein sequence ID" value="KQH78604.1"/>
    <property type="molecule type" value="Genomic_DNA"/>
</dbReference>
<dbReference type="InterPro" id="IPR019587">
    <property type="entry name" value="Polyketide_cyclase/dehydratase"/>
</dbReference>
<dbReference type="Proteomes" id="UP000051677">
    <property type="component" value="Unassembled WGS sequence"/>
</dbReference>
<dbReference type="Gene3D" id="3.30.530.20">
    <property type="match status" value="1"/>
</dbReference>
<evidence type="ECO:0000313" key="1">
    <source>
        <dbReference type="EMBL" id="KQH78604.1"/>
    </source>
</evidence>
<dbReference type="SUPFAM" id="SSF55961">
    <property type="entry name" value="Bet v1-like"/>
    <property type="match status" value="1"/>
</dbReference>
<dbReference type="AlphaFoldDB" id="A0A0Q2XBG4"/>
<dbReference type="Pfam" id="PF10604">
    <property type="entry name" value="Polyketide_cyc2"/>
    <property type="match status" value="1"/>
</dbReference>
<dbReference type="RefSeq" id="WP_055578496.1">
    <property type="nucleotide sequence ID" value="NZ_LKTM01000190.1"/>
</dbReference>
<sequence>MAKSVVVQQSRAIPISVEDAFAQTLPISLPVICAQWYGIIPPIKEVRDQVGDWDAAGQTRTILMVGGGRVHEQLTSVDPPRSFGYTLSDISGPLATLVHTVDGVWSFAPAGTGTRVTWQWTLHPKSSAAAPLLPVFGKMWKGYARVVLEKLSAQLVTD</sequence>